<organism evidence="1 2">
    <name type="scientific">Apolygus lucorum</name>
    <name type="common">Small green plant bug</name>
    <name type="synonym">Lygocoris lucorum</name>
    <dbReference type="NCBI Taxonomy" id="248454"/>
    <lineage>
        <taxon>Eukaryota</taxon>
        <taxon>Metazoa</taxon>
        <taxon>Ecdysozoa</taxon>
        <taxon>Arthropoda</taxon>
        <taxon>Hexapoda</taxon>
        <taxon>Insecta</taxon>
        <taxon>Pterygota</taxon>
        <taxon>Neoptera</taxon>
        <taxon>Paraneoptera</taxon>
        <taxon>Hemiptera</taxon>
        <taxon>Heteroptera</taxon>
        <taxon>Panheteroptera</taxon>
        <taxon>Cimicomorpha</taxon>
        <taxon>Miridae</taxon>
        <taxon>Mirini</taxon>
        <taxon>Apolygus</taxon>
    </lineage>
</organism>
<accession>A0A8S9Y9M4</accession>
<dbReference type="Proteomes" id="UP000466442">
    <property type="component" value="Linkage Group LG1"/>
</dbReference>
<name>A0A8S9Y9M4_APOLU</name>
<comment type="caution">
    <text evidence="1">The sequence shown here is derived from an EMBL/GenBank/DDBJ whole genome shotgun (WGS) entry which is preliminary data.</text>
</comment>
<evidence type="ECO:0000313" key="2">
    <source>
        <dbReference type="Proteomes" id="UP000466442"/>
    </source>
</evidence>
<proteinExistence type="predicted"/>
<dbReference type="EMBL" id="WIXP02000001">
    <property type="protein sequence ID" value="KAF6217324.1"/>
    <property type="molecule type" value="Genomic_DNA"/>
</dbReference>
<protein>
    <submittedName>
        <fullName evidence="1">Uncharacterized protein</fullName>
    </submittedName>
</protein>
<evidence type="ECO:0000313" key="1">
    <source>
        <dbReference type="EMBL" id="KAF6217324.1"/>
    </source>
</evidence>
<dbReference type="AlphaFoldDB" id="A0A8S9Y9M4"/>
<reference evidence="1" key="1">
    <citation type="journal article" date="2021" name="Mol. Ecol. Resour.">
        <title>Apolygus lucorum genome provides insights into omnivorousness and mesophyll feeding.</title>
        <authorList>
            <person name="Liu Y."/>
            <person name="Liu H."/>
            <person name="Wang H."/>
            <person name="Huang T."/>
            <person name="Liu B."/>
            <person name="Yang B."/>
            <person name="Yin L."/>
            <person name="Li B."/>
            <person name="Zhang Y."/>
            <person name="Zhang S."/>
            <person name="Jiang F."/>
            <person name="Zhang X."/>
            <person name="Ren Y."/>
            <person name="Wang B."/>
            <person name="Wang S."/>
            <person name="Lu Y."/>
            <person name="Wu K."/>
            <person name="Fan W."/>
            <person name="Wang G."/>
        </authorList>
    </citation>
    <scope>NUCLEOTIDE SEQUENCE</scope>
    <source>
        <strain evidence="1">12Hb</strain>
    </source>
</reference>
<gene>
    <name evidence="1" type="ORF">GE061_001678</name>
</gene>
<keyword evidence="2" id="KW-1185">Reference proteome</keyword>
<sequence>MIESKNQSGSSLSASQKPSLVLIKTALVKKSGYTASIQSADPGVRSGIDTNSFLEGPFARATSCPCR</sequence>